<keyword evidence="3" id="KW-1185">Reference proteome</keyword>
<accession>A0A7R8UZG9</accession>
<evidence type="ECO:0000313" key="2">
    <source>
        <dbReference type="EMBL" id="CAD7090010.1"/>
    </source>
</evidence>
<dbReference type="Proteomes" id="UP000594454">
    <property type="component" value="Chromosome 5"/>
</dbReference>
<proteinExistence type="predicted"/>
<dbReference type="PROSITE" id="PS00141">
    <property type="entry name" value="ASP_PROTEASE"/>
    <property type="match status" value="1"/>
</dbReference>
<feature type="region of interest" description="Disordered" evidence="1">
    <location>
        <begin position="226"/>
        <end position="268"/>
    </location>
</feature>
<dbReference type="GO" id="GO:0071897">
    <property type="term" value="P:DNA biosynthetic process"/>
    <property type="evidence" value="ECO:0007669"/>
    <property type="project" value="UniProtKB-ARBA"/>
</dbReference>
<dbReference type="Gene3D" id="2.40.70.10">
    <property type="entry name" value="Acid Proteases"/>
    <property type="match status" value="1"/>
</dbReference>
<feature type="region of interest" description="Disordered" evidence="1">
    <location>
        <begin position="189"/>
        <end position="212"/>
    </location>
</feature>
<dbReference type="PANTHER" id="PTHR15503">
    <property type="entry name" value="LDOC1 RELATED"/>
    <property type="match status" value="1"/>
</dbReference>
<gene>
    <name evidence="2" type="ORF">HERILL_LOCUS12525</name>
</gene>
<sequence length="532" mass="60832">MDYNKLSSFISSIPPFDGSQSDLYPFIRAIDAIKSDLNHSEFKVQLTQQILLRITGRAREAILTYNPSSWDDVKRTLITHFDTAETELQLQERLCSAMFTTASRLYDYFCKCLCLISQKILNESSYVISQKDEIIKSRYLMAKNIYINKCPEPLKSVLLARNPATLEDIRVILHETGYLHFGQNKFRGKPNSQNFNRNLNHNSGTPVNYTMNPQWLNQQPQYQMGNNISRFSNNSQINNNPSRNRGSSSRNYHNQPVDHSLPTDRSMNTVNSNNTSLHIHDTGFSFTCLGLSKTILPILKLTINGHLFRCLIDTGSSTSIMSAAKVQYSSREKLREPAYLHTLDGKIECIELIRTFAPEEFGVKAIMNWKIANISFQNFDAIIGMDILVALGASIDISRSELKINGNVIPFGTDIPTQIIQEFSNAIDNIETQIDQQPDPNTHSIEEVELIERIKNEFHDLEYDSNKKLTFTHEIKHTLKLKTGEPIYQRNYRLPFHTKDFIKKQIKEDLAQGIIQPFSSPYNSPVLVVPKN</sequence>
<dbReference type="InterPro" id="IPR001969">
    <property type="entry name" value="Aspartic_peptidase_AS"/>
</dbReference>
<dbReference type="GO" id="GO:0004190">
    <property type="term" value="F:aspartic-type endopeptidase activity"/>
    <property type="evidence" value="ECO:0007669"/>
    <property type="project" value="InterPro"/>
</dbReference>
<organism evidence="2 3">
    <name type="scientific">Hermetia illucens</name>
    <name type="common">Black soldier fly</name>
    <dbReference type="NCBI Taxonomy" id="343691"/>
    <lineage>
        <taxon>Eukaryota</taxon>
        <taxon>Metazoa</taxon>
        <taxon>Ecdysozoa</taxon>
        <taxon>Arthropoda</taxon>
        <taxon>Hexapoda</taxon>
        <taxon>Insecta</taxon>
        <taxon>Pterygota</taxon>
        <taxon>Neoptera</taxon>
        <taxon>Endopterygota</taxon>
        <taxon>Diptera</taxon>
        <taxon>Brachycera</taxon>
        <taxon>Stratiomyomorpha</taxon>
        <taxon>Stratiomyidae</taxon>
        <taxon>Hermetiinae</taxon>
        <taxon>Hermetia</taxon>
    </lineage>
</organism>
<dbReference type="InterPro" id="IPR032567">
    <property type="entry name" value="RTL1-rel"/>
</dbReference>
<dbReference type="EMBL" id="LR899013">
    <property type="protein sequence ID" value="CAD7090010.1"/>
    <property type="molecule type" value="Genomic_DNA"/>
</dbReference>
<dbReference type="CDD" id="cd00303">
    <property type="entry name" value="retropepsin_like"/>
    <property type="match status" value="1"/>
</dbReference>
<dbReference type="GO" id="GO:0006508">
    <property type="term" value="P:proteolysis"/>
    <property type="evidence" value="ECO:0007669"/>
    <property type="project" value="InterPro"/>
</dbReference>
<name>A0A7R8UZG9_HERIL</name>
<dbReference type="Gene3D" id="3.10.10.10">
    <property type="entry name" value="HIV Type 1 Reverse Transcriptase, subunit A, domain 1"/>
    <property type="match status" value="1"/>
</dbReference>
<feature type="compositionally biased region" description="Polar residues" evidence="1">
    <location>
        <begin position="190"/>
        <end position="212"/>
    </location>
</feature>
<dbReference type="InterPro" id="IPR021109">
    <property type="entry name" value="Peptidase_aspartic_dom_sf"/>
</dbReference>
<dbReference type="SUPFAM" id="SSF50630">
    <property type="entry name" value="Acid proteases"/>
    <property type="match status" value="1"/>
</dbReference>
<dbReference type="OrthoDB" id="8003593at2759"/>
<protein>
    <submittedName>
        <fullName evidence="2">Uncharacterized protein</fullName>
    </submittedName>
</protein>
<reference evidence="2 3" key="1">
    <citation type="submission" date="2020-11" db="EMBL/GenBank/DDBJ databases">
        <authorList>
            <person name="Wallbank WR R."/>
            <person name="Pardo Diaz C."/>
            <person name="Kozak K."/>
            <person name="Martin S."/>
            <person name="Jiggins C."/>
            <person name="Moest M."/>
            <person name="Warren A I."/>
            <person name="Generalovic N T."/>
            <person name="Byers J.R.P. K."/>
            <person name="Montejo-Kovacevich G."/>
            <person name="Yen C E."/>
        </authorList>
    </citation>
    <scope>NUCLEOTIDE SEQUENCE [LARGE SCALE GENOMIC DNA]</scope>
</reference>
<evidence type="ECO:0000256" key="1">
    <source>
        <dbReference type="SAM" id="MobiDB-lite"/>
    </source>
</evidence>
<feature type="compositionally biased region" description="Low complexity" evidence="1">
    <location>
        <begin position="226"/>
        <end position="251"/>
    </location>
</feature>
<dbReference type="InParanoid" id="A0A7R8UZG9"/>
<dbReference type="PANTHER" id="PTHR15503:SF22">
    <property type="entry name" value="TRANSPOSON TY3-I GAG POLYPROTEIN"/>
    <property type="match status" value="1"/>
</dbReference>
<dbReference type="AlphaFoldDB" id="A0A7R8UZG9"/>
<evidence type="ECO:0000313" key="3">
    <source>
        <dbReference type="Proteomes" id="UP000594454"/>
    </source>
</evidence>
<dbReference type="SUPFAM" id="SSF56672">
    <property type="entry name" value="DNA/RNA polymerases"/>
    <property type="match status" value="1"/>
</dbReference>
<dbReference type="InterPro" id="IPR043502">
    <property type="entry name" value="DNA/RNA_pol_sf"/>
</dbReference>